<dbReference type="AlphaFoldDB" id="X1MX95"/>
<keyword evidence="1" id="KW-0812">Transmembrane</keyword>
<dbReference type="EMBL" id="BARV01021008">
    <property type="protein sequence ID" value="GAI19315.1"/>
    <property type="molecule type" value="Genomic_DNA"/>
</dbReference>
<evidence type="ECO:0000256" key="1">
    <source>
        <dbReference type="SAM" id="Phobius"/>
    </source>
</evidence>
<accession>X1MX95</accession>
<proteinExistence type="predicted"/>
<name>X1MX95_9ZZZZ</name>
<keyword evidence="1" id="KW-1133">Transmembrane helix</keyword>
<comment type="caution">
    <text evidence="2">The sequence shown here is derived from an EMBL/GenBank/DDBJ whole genome shotgun (WGS) entry which is preliminary data.</text>
</comment>
<keyword evidence="1" id="KW-0472">Membrane</keyword>
<gene>
    <name evidence="2" type="ORF">S06H3_34910</name>
</gene>
<feature type="transmembrane region" description="Helical" evidence="1">
    <location>
        <begin position="18"/>
        <end position="38"/>
    </location>
</feature>
<reference evidence="2" key="1">
    <citation type="journal article" date="2014" name="Front. Microbiol.">
        <title>High frequency of phylogenetically diverse reductive dehalogenase-homologous genes in deep subseafloor sedimentary metagenomes.</title>
        <authorList>
            <person name="Kawai M."/>
            <person name="Futagami T."/>
            <person name="Toyoda A."/>
            <person name="Takaki Y."/>
            <person name="Nishi S."/>
            <person name="Hori S."/>
            <person name="Arai W."/>
            <person name="Tsubouchi T."/>
            <person name="Morono Y."/>
            <person name="Uchiyama I."/>
            <person name="Ito T."/>
            <person name="Fujiyama A."/>
            <person name="Inagaki F."/>
            <person name="Takami H."/>
        </authorList>
    </citation>
    <scope>NUCLEOTIDE SEQUENCE</scope>
    <source>
        <strain evidence="2">Expedition CK06-06</strain>
    </source>
</reference>
<sequence length="52" mass="5704">MFNSVDYSQKKAQDENSLLTGNGFVGIISIFISAGFIYGEFVEYDANTIFAA</sequence>
<organism evidence="2">
    <name type="scientific">marine sediment metagenome</name>
    <dbReference type="NCBI Taxonomy" id="412755"/>
    <lineage>
        <taxon>unclassified sequences</taxon>
        <taxon>metagenomes</taxon>
        <taxon>ecological metagenomes</taxon>
    </lineage>
</organism>
<evidence type="ECO:0000313" key="2">
    <source>
        <dbReference type="EMBL" id="GAI19315.1"/>
    </source>
</evidence>
<protein>
    <submittedName>
        <fullName evidence="2">Uncharacterized protein</fullName>
    </submittedName>
</protein>